<evidence type="ECO:0000259" key="10">
    <source>
        <dbReference type="PROSITE" id="PS51918"/>
    </source>
</evidence>
<dbReference type="SFLD" id="SFLDS00029">
    <property type="entry name" value="Radical_SAM"/>
    <property type="match status" value="1"/>
</dbReference>
<dbReference type="GO" id="GO:0051539">
    <property type="term" value="F:4 iron, 4 sulfur cluster binding"/>
    <property type="evidence" value="ECO:0007669"/>
    <property type="project" value="UniProtKB-KW"/>
</dbReference>
<dbReference type="PROSITE" id="PS51918">
    <property type="entry name" value="RADICAL_SAM"/>
    <property type="match status" value="1"/>
</dbReference>
<dbReference type="SMART" id="SM00729">
    <property type="entry name" value="Elp3"/>
    <property type="match status" value="1"/>
</dbReference>
<dbReference type="RefSeq" id="WP_110169516.1">
    <property type="nucleotide sequence ID" value="NZ_CP015136.1"/>
</dbReference>
<dbReference type="SFLD" id="SFLDG01123">
    <property type="entry name" value="methyltransferase_(Class_B)"/>
    <property type="match status" value="1"/>
</dbReference>
<name>A0A143PHM0_LUTPR</name>
<keyword evidence="12" id="KW-1185">Reference proteome</keyword>
<dbReference type="InterPro" id="IPR051198">
    <property type="entry name" value="BchE-like"/>
</dbReference>
<proteinExistence type="predicted"/>
<accession>A0A143PHM0</accession>
<dbReference type="PANTHER" id="PTHR43409:SF7">
    <property type="entry name" value="BLL1977 PROTEIN"/>
    <property type="match status" value="1"/>
</dbReference>
<evidence type="ECO:0000256" key="1">
    <source>
        <dbReference type="ARBA" id="ARBA00001966"/>
    </source>
</evidence>
<dbReference type="InterPro" id="IPR034466">
    <property type="entry name" value="Methyltransferase_Class_B"/>
</dbReference>
<dbReference type="Gene3D" id="3.40.50.280">
    <property type="entry name" value="Cobalamin-binding domain"/>
    <property type="match status" value="1"/>
</dbReference>
<keyword evidence="2" id="KW-0004">4Fe-4S</keyword>
<dbReference type="InterPro" id="IPR006158">
    <property type="entry name" value="Cobalamin-bd"/>
</dbReference>
<dbReference type="InterPro" id="IPR023404">
    <property type="entry name" value="rSAM_horseshoe"/>
</dbReference>
<gene>
    <name evidence="11" type="ORF">LuPra_00751</name>
</gene>
<dbReference type="SFLD" id="SFLDG01082">
    <property type="entry name" value="B12-binding_domain_containing"/>
    <property type="match status" value="1"/>
</dbReference>
<evidence type="ECO:0000256" key="4">
    <source>
        <dbReference type="ARBA" id="ARBA00022679"/>
    </source>
</evidence>
<dbReference type="OrthoDB" id="9801659at2"/>
<dbReference type="GO" id="GO:0046872">
    <property type="term" value="F:metal ion binding"/>
    <property type="evidence" value="ECO:0007669"/>
    <property type="project" value="UniProtKB-KW"/>
</dbReference>
<dbReference type="STRING" id="1855912.LuPra_00751"/>
<evidence type="ECO:0000256" key="2">
    <source>
        <dbReference type="ARBA" id="ARBA00022485"/>
    </source>
</evidence>
<keyword evidence="7" id="KW-0408">Iron</keyword>
<evidence type="ECO:0000256" key="6">
    <source>
        <dbReference type="ARBA" id="ARBA00022723"/>
    </source>
</evidence>
<dbReference type="PANTHER" id="PTHR43409">
    <property type="entry name" value="ANAEROBIC MAGNESIUM-PROTOPORPHYRIN IX MONOMETHYL ESTER CYCLASE-RELATED"/>
    <property type="match status" value="1"/>
</dbReference>
<evidence type="ECO:0000256" key="8">
    <source>
        <dbReference type="ARBA" id="ARBA00023014"/>
    </source>
</evidence>
<evidence type="ECO:0000256" key="3">
    <source>
        <dbReference type="ARBA" id="ARBA00022603"/>
    </source>
</evidence>
<reference evidence="11 12" key="1">
    <citation type="journal article" date="2016" name="Genome Announc.">
        <title>First Complete Genome Sequence of a Subdivision 6 Acidobacterium Strain.</title>
        <authorList>
            <person name="Huang S."/>
            <person name="Vieira S."/>
            <person name="Bunk B."/>
            <person name="Riedel T."/>
            <person name="Sproer C."/>
            <person name="Overmann J."/>
        </authorList>
    </citation>
    <scope>NUCLEOTIDE SEQUENCE [LARGE SCALE GENOMIC DNA]</scope>
    <source>
        <strain evidence="12">DSM 100886 HEG_-6_39</strain>
    </source>
</reference>
<organism evidence="11 12">
    <name type="scientific">Luteitalea pratensis</name>
    <dbReference type="NCBI Taxonomy" id="1855912"/>
    <lineage>
        <taxon>Bacteria</taxon>
        <taxon>Pseudomonadati</taxon>
        <taxon>Acidobacteriota</taxon>
        <taxon>Vicinamibacteria</taxon>
        <taxon>Vicinamibacterales</taxon>
        <taxon>Vicinamibacteraceae</taxon>
        <taxon>Luteitalea</taxon>
    </lineage>
</organism>
<dbReference type="CDD" id="cd01335">
    <property type="entry name" value="Radical_SAM"/>
    <property type="match status" value="1"/>
</dbReference>
<dbReference type="GO" id="GO:0003824">
    <property type="term" value="F:catalytic activity"/>
    <property type="evidence" value="ECO:0007669"/>
    <property type="project" value="InterPro"/>
</dbReference>
<keyword evidence="3" id="KW-0489">Methyltransferase</keyword>
<dbReference type="Proteomes" id="UP000076079">
    <property type="component" value="Chromosome"/>
</dbReference>
<dbReference type="CDD" id="cd02068">
    <property type="entry name" value="radical_SAM_B12_BD"/>
    <property type="match status" value="1"/>
</dbReference>
<dbReference type="Pfam" id="PF02310">
    <property type="entry name" value="B12-binding"/>
    <property type="match status" value="1"/>
</dbReference>
<keyword evidence="5" id="KW-0949">S-adenosyl-L-methionine</keyword>
<evidence type="ECO:0000313" key="11">
    <source>
        <dbReference type="EMBL" id="AMY07578.1"/>
    </source>
</evidence>
<dbReference type="PROSITE" id="PS51332">
    <property type="entry name" value="B12_BINDING"/>
    <property type="match status" value="1"/>
</dbReference>
<evidence type="ECO:0000256" key="7">
    <source>
        <dbReference type="ARBA" id="ARBA00023004"/>
    </source>
</evidence>
<comment type="cofactor">
    <cofactor evidence="1">
        <name>[4Fe-4S] cluster</name>
        <dbReference type="ChEBI" id="CHEBI:49883"/>
    </cofactor>
</comment>
<dbReference type="SUPFAM" id="SSF102114">
    <property type="entry name" value="Radical SAM enzymes"/>
    <property type="match status" value="1"/>
</dbReference>
<keyword evidence="6" id="KW-0479">Metal-binding</keyword>
<dbReference type="InterPro" id="IPR036724">
    <property type="entry name" value="Cobalamin-bd_sf"/>
</dbReference>
<dbReference type="Gene3D" id="3.80.30.20">
    <property type="entry name" value="tm_1862 like domain"/>
    <property type="match status" value="1"/>
</dbReference>
<dbReference type="KEGG" id="abac:LuPra_00751"/>
<dbReference type="EMBL" id="CP015136">
    <property type="protein sequence ID" value="AMY07578.1"/>
    <property type="molecule type" value="Genomic_DNA"/>
</dbReference>
<dbReference type="InterPro" id="IPR007197">
    <property type="entry name" value="rSAM"/>
</dbReference>
<evidence type="ECO:0000313" key="12">
    <source>
        <dbReference type="Proteomes" id="UP000076079"/>
    </source>
</evidence>
<dbReference type="InterPro" id="IPR006638">
    <property type="entry name" value="Elp3/MiaA/NifB-like_rSAM"/>
</dbReference>
<dbReference type="PROSITE" id="PS01278">
    <property type="entry name" value="MTTASE_RADICAL"/>
    <property type="match status" value="1"/>
</dbReference>
<evidence type="ECO:0000259" key="9">
    <source>
        <dbReference type="PROSITE" id="PS51332"/>
    </source>
</evidence>
<sequence length="524" mass="58269">MNVLLLSMPDAFEHTPTIGMCMPNGALASLAGNIDPHHSVAIADLVLVQGNVLATVERLVREHRPDVIGLSCMTFQRRTALRLIRRLRAWCPGAPLVAGGYDPSLATDAWTGADGVDFVVRGEGEATFRELLRALEACESIGGADGRAGLVDGRAGSPSPARCDALASIAGLTWRAADGSVVHNDARPASHRLDETLAIPRRSARVLQGYTFLGDQVDVVETSRGCTFDCSFCSIIEMRGRNFYTREMARVIADITDARDHGAKVIFLVDDNVTLDVRRFEALCEAIIEADLHHLRYLVQGMTSAFAAHGERLAPLMKRAGFEYVFLGIENVLEDDLAFLRASAKNAQREGGRRVGNATLAAIDILHRHGIFVVGGLIVGNPDDTHDAIEANLAFARAHVDWPYIQHPTPYPRTPMNEDFRRRDLVVNERLEEYDGTTAVVRTTHLGADDIEFLRWKSERWMKVRHMPAVLRRRPGFVLRNAPMLLAHTFRGSTWRSMIGLESSRDTFRRYKAIRQREREYVAE</sequence>
<feature type="domain" description="Radical SAM core" evidence="10">
    <location>
        <begin position="212"/>
        <end position="449"/>
    </location>
</feature>
<dbReference type="InterPro" id="IPR058240">
    <property type="entry name" value="rSAM_sf"/>
</dbReference>
<dbReference type="Pfam" id="PF04055">
    <property type="entry name" value="Radical_SAM"/>
    <property type="match status" value="1"/>
</dbReference>
<keyword evidence="8" id="KW-0411">Iron-sulfur</keyword>
<dbReference type="AlphaFoldDB" id="A0A143PHM0"/>
<feature type="domain" description="B12-binding" evidence="9">
    <location>
        <begin position="1"/>
        <end position="142"/>
    </location>
</feature>
<keyword evidence="4" id="KW-0808">Transferase</keyword>
<dbReference type="InterPro" id="IPR020612">
    <property type="entry name" value="Methylthiotransferase_CS"/>
</dbReference>
<evidence type="ECO:0000256" key="5">
    <source>
        <dbReference type="ARBA" id="ARBA00022691"/>
    </source>
</evidence>
<protein>
    <submittedName>
        <fullName evidence="11">Magnesium-protoporphyrin IX monomethyl ester anaerobic oxidative cyclase</fullName>
    </submittedName>
</protein>
<dbReference type="SUPFAM" id="SSF52242">
    <property type="entry name" value="Cobalamin (vitamin B12)-binding domain"/>
    <property type="match status" value="1"/>
</dbReference>
<dbReference type="GO" id="GO:0031419">
    <property type="term" value="F:cobalamin binding"/>
    <property type="evidence" value="ECO:0007669"/>
    <property type="project" value="InterPro"/>
</dbReference>
<reference evidence="12" key="2">
    <citation type="submission" date="2016-04" db="EMBL/GenBank/DDBJ databases">
        <title>First Complete Genome Sequence of a Subdivision 6 Acidobacterium.</title>
        <authorList>
            <person name="Huang S."/>
            <person name="Vieira S."/>
            <person name="Bunk B."/>
            <person name="Riedel T."/>
            <person name="Sproeer C."/>
            <person name="Overmann J."/>
        </authorList>
    </citation>
    <scope>NUCLEOTIDE SEQUENCE [LARGE SCALE GENOMIC DNA]</scope>
    <source>
        <strain evidence="12">DSM 100886 HEG_-6_39</strain>
    </source>
</reference>